<dbReference type="PANTHER" id="PTHR13068">
    <property type="entry name" value="CGI-12 PROTEIN-RELATED"/>
    <property type="match status" value="1"/>
</dbReference>
<proteinExistence type="predicted"/>
<comment type="caution">
    <text evidence="1">The sequence shown here is derived from an EMBL/GenBank/DDBJ whole genome shotgun (WGS) entry which is preliminary data.</text>
</comment>
<reference evidence="1" key="1">
    <citation type="submission" date="2021-01" db="EMBL/GenBank/DDBJ databases">
        <authorList>
            <person name="Lovell J.T."/>
            <person name="Bentley N."/>
            <person name="Bhattarai G."/>
            <person name="Jenkins J.W."/>
            <person name="Sreedasyam A."/>
            <person name="Alarcon Y."/>
            <person name="Bock C."/>
            <person name="Boston L."/>
            <person name="Carlson J."/>
            <person name="Cervantes K."/>
            <person name="Clermont K."/>
            <person name="Krom N."/>
            <person name="Kubenka K."/>
            <person name="Mamidi S."/>
            <person name="Mattison C."/>
            <person name="Monteros M."/>
            <person name="Pisani C."/>
            <person name="Plott C."/>
            <person name="Rajasekar S."/>
            <person name="Rhein H.S."/>
            <person name="Rohla C."/>
            <person name="Song M."/>
            <person name="Hilaire R.S."/>
            <person name="Shu S."/>
            <person name="Wells L."/>
            <person name="Wang X."/>
            <person name="Webber J."/>
            <person name="Heerema R.J."/>
            <person name="Klein P."/>
            <person name="Conner P."/>
            <person name="Grauke L."/>
            <person name="Grimwood J."/>
            <person name="Schmutz J."/>
            <person name="Randall J.J."/>
        </authorList>
    </citation>
    <scope>NUCLEOTIDE SEQUENCE</scope>
    <source>
        <tissue evidence="1">Leaf</tissue>
    </source>
</reference>
<dbReference type="EMBL" id="MU228986">
    <property type="protein sequence ID" value="KAG6619048.1"/>
    <property type="molecule type" value="Genomic_DNA"/>
</dbReference>
<name>A0A921ZXS9_CARIL</name>
<accession>A0A921ZXS9</accession>
<evidence type="ECO:0000313" key="2">
    <source>
        <dbReference type="Proteomes" id="UP000811246"/>
    </source>
</evidence>
<gene>
    <name evidence="1" type="ORF">I3842_Q111100</name>
</gene>
<dbReference type="Pfam" id="PF02536">
    <property type="entry name" value="mTERF"/>
    <property type="match status" value="3"/>
</dbReference>
<protein>
    <submittedName>
        <fullName evidence="1">Uncharacterized protein</fullName>
    </submittedName>
</protein>
<dbReference type="AlphaFoldDB" id="A0A921ZXS9"/>
<dbReference type="PANTHER" id="PTHR13068:SF120">
    <property type="entry name" value="TRANSCRIPTION TERMINATION FACTOR MTERF2, CHLOROPLASTIC-LIKE ISOFORM X1"/>
    <property type="match status" value="1"/>
</dbReference>
<organism evidence="1 2">
    <name type="scientific">Carya illinoinensis</name>
    <name type="common">Pecan</name>
    <dbReference type="NCBI Taxonomy" id="32201"/>
    <lineage>
        <taxon>Eukaryota</taxon>
        <taxon>Viridiplantae</taxon>
        <taxon>Streptophyta</taxon>
        <taxon>Embryophyta</taxon>
        <taxon>Tracheophyta</taxon>
        <taxon>Spermatophyta</taxon>
        <taxon>Magnoliopsida</taxon>
        <taxon>eudicotyledons</taxon>
        <taxon>Gunneridae</taxon>
        <taxon>Pentapetalae</taxon>
        <taxon>rosids</taxon>
        <taxon>fabids</taxon>
        <taxon>Fagales</taxon>
        <taxon>Juglandaceae</taxon>
        <taxon>Carya</taxon>
    </lineage>
</organism>
<dbReference type="Proteomes" id="UP000811246">
    <property type="component" value="Unassembled WGS sequence"/>
</dbReference>
<dbReference type="GO" id="GO:0003676">
    <property type="term" value="F:nucleic acid binding"/>
    <property type="evidence" value="ECO:0007669"/>
    <property type="project" value="InterPro"/>
</dbReference>
<dbReference type="InterPro" id="IPR003690">
    <property type="entry name" value="MTERF"/>
</dbReference>
<evidence type="ECO:0000313" key="1">
    <source>
        <dbReference type="EMBL" id="KAG6619048.1"/>
    </source>
</evidence>
<dbReference type="SMART" id="SM00733">
    <property type="entry name" value="Mterf"/>
    <property type="match status" value="8"/>
</dbReference>
<dbReference type="FunFam" id="1.25.70.10:FF:000001">
    <property type="entry name" value="Mitochondrial transcription termination factor-like"/>
    <property type="match status" value="1"/>
</dbReference>
<sequence>MLRLICSRLPQKLKQRPSKTSHANFFSTSYLKSISGLPNSKDPQSLTVSFLQDSCGFSLESAISYSKKLNIGNVKNPNSVLDLLRNHGLTQTHISNLIRIRPLLLSADLDNTLMPNMEVFESLGFSGSSLAKMLSKHPAVLESDAHAVVEFFRARGFSDKQITTLTMKLPPLYLYNAEKIFKPKLEFFKSLGLSDLELAQLLSSRPHILTRSLEKQIIPCVQELRRVLGTDENVLEAIKACFPILESNMVHMLQPNIATLISHGVPQSLVLKVFFIRPSSLFICGNQFSEIVSGVMNLGFDPNCLKFLLAIMSMSLNGKTTWEKKVEAFRSFGLSEDEIYAAFKRQPLCMRCSEKKIKKMMDFFVNKLKMKPSLISNCPNLLLHSLEKRIIPRCSVMQVLMLKGLIKEDIGIVYMVTMAEKKFMVKFVSKYQNEVPDVVRAHQGKIEFQGLPIAMEM</sequence>